<accession>R4KNM6</accession>
<dbReference type="Proteomes" id="UP000013520">
    <property type="component" value="Chromosome"/>
</dbReference>
<dbReference type="InterPro" id="IPR006141">
    <property type="entry name" value="Intein_N"/>
</dbReference>
<dbReference type="InterPro" id="IPR036844">
    <property type="entry name" value="Hint_dom_sf"/>
</dbReference>
<dbReference type="RefSeq" id="WP_006520567.1">
    <property type="nucleotide sequence ID" value="NC_021184.1"/>
</dbReference>
<dbReference type="STRING" id="767817.Desgi_3857"/>
<dbReference type="CDD" id="cd00081">
    <property type="entry name" value="Hint"/>
    <property type="match status" value="1"/>
</dbReference>
<dbReference type="SMART" id="SM00306">
    <property type="entry name" value="HintN"/>
    <property type="match status" value="1"/>
</dbReference>
<dbReference type="OrthoDB" id="2082422at2"/>
<dbReference type="PROSITE" id="PS50817">
    <property type="entry name" value="INTEIN_N_TER"/>
    <property type="match status" value="1"/>
</dbReference>
<evidence type="ECO:0000256" key="1">
    <source>
        <dbReference type="SAM" id="MobiDB-lite"/>
    </source>
</evidence>
<dbReference type="GO" id="GO:0016539">
    <property type="term" value="P:intein-mediated protein splicing"/>
    <property type="evidence" value="ECO:0007669"/>
    <property type="project" value="InterPro"/>
</dbReference>
<keyword evidence="4" id="KW-1185">Reference proteome</keyword>
<feature type="region of interest" description="Disordered" evidence="1">
    <location>
        <begin position="514"/>
        <end position="533"/>
    </location>
</feature>
<dbReference type="HOGENOM" id="CLU_483743_0_0_9"/>
<dbReference type="EMBL" id="CP003273">
    <property type="protein sequence ID" value="AGL03167.1"/>
    <property type="molecule type" value="Genomic_DNA"/>
</dbReference>
<sequence length="553" mass="61321">MKNIERDSIFPEGCNGVELDFSYPPHTEYFLQKFGGKELLESEFPLVYQAFLNTQKEHAENKPAADNADSGTPGYGMVDNIFYINGLTYDPKTDVFTGLNSYLKEQQISMIVSGALTDKTHNVILDSCYEIYDKPFKDSANTELKYPSINLVREEDSVITSNADYTLVKRASAANGKCTLSHNALKEYAAIKILGGSSLVESFTIDDPKTSYTGNILILYNRTAGEGEDTKYYYPDVSKDSNNMVEVNIPIKGAIKFVSNVTKAQYSTTSLTTNILVEFSDNGSISFNYSPEEIKNFFAWDAATHTLSFTFPRDWNTKLNTSDLGTSTVLTLRCSFYLDVTYGEDTNIVGCCINSVSTLGPGEQYYTSTKPSVRVPLISVKWGCYGKDTKITMADGSQKLISDIKAGDQVLSDKKESLTVKELIYGHEDAVIYMKTDAGEELSVSESHPVVTQRGIVIARNLNAGDLLVRADGSQASLATLYKKDYHDTVYNLKIDSVPRVIIANGFLAGDFEGQNDPTLTPSEEIAPETPEEAALREEFNKLYERLKSNQLR</sequence>
<dbReference type="eggNOG" id="COG1372">
    <property type="taxonomic scope" value="Bacteria"/>
</dbReference>
<reference evidence="3 4" key="1">
    <citation type="submission" date="2012-01" db="EMBL/GenBank/DDBJ databases">
        <title>Complete sequence of Desulfotomaculum gibsoniae DSM 7213.</title>
        <authorList>
            <consortium name="US DOE Joint Genome Institute"/>
            <person name="Lucas S."/>
            <person name="Han J."/>
            <person name="Lapidus A."/>
            <person name="Cheng J.-F."/>
            <person name="Goodwin L."/>
            <person name="Pitluck S."/>
            <person name="Peters L."/>
            <person name="Ovchinnikova G."/>
            <person name="Teshima H."/>
            <person name="Detter J.C."/>
            <person name="Han C."/>
            <person name="Tapia R."/>
            <person name="Land M."/>
            <person name="Hauser L."/>
            <person name="Kyrpides N."/>
            <person name="Ivanova N."/>
            <person name="Pagani I."/>
            <person name="Parshina S."/>
            <person name="Plugge C."/>
            <person name="Muyzer G."/>
            <person name="Kuever J."/>
            <person name="Ivanova A."/>
            <person name="Nazina T."/>
            <person name="Klenk H.-P."/>
            <person name="Brambilla E."/>
            <person name="Spring S."/>
            <person name="Stams A.F."/>
            <person name="Woyke T."/>
        </authorList>
    </citation>
    <scope>NUCLEOTIDE SEQUENCE [LARGE SCALE GENOMIC DNA]</scope>
    <source>
        <strain evidence="3 4">DSM 7213</strain>
    </source>
</reference>
<protein>
    <recommendedName>
        <fullName evidence="2">Hint domain-containing protein</fullName>
    </recommendedName>
</protein>
<gene>
    <name evidence="3" type="ORF">Desgi_3857</name>
</gene>
<evidence type="ECO:0000313" key="4">
    <source>
        <dbReference type="Proteomes" id="UP000013520"/>
    </source>
</evidence>
<evidence type="ECO:0000259" key="2">
    <source>
        <dbReference type="SMART" id="SM00306"/>
    </source>
</evidence>
<feature type="domain" description="Hint" evidence="2">
    <location>
        <begin position="382"/>
        <end position="472"/>
    </location>
</feature>
<dbReference type="AlphaFoldDB" id="R4KNM6"/>
<dbReference type="Pfam" id="PF07591">
    <property type="entry name" value="PT-HINT"/>
    <property type="match status" value="1"/>
</dbReference>
<dbReference type="Gene3D" id="2.170.16.10">
    <property type="entry name" value="Hedgehog/Intein (Hint) domain"/>
    <property type="match status" value="1"/>
</dbReference>
<dbReference type="InterPro" id="IPR003587">
    <property type="entry name" value="Hint_dom_N"/>
</dbReference>
<evidence type="ECO:0000313" key="3">
    <source>
        <dbReference type="EMBL" id="AGL03167.1"/>
    </source>
</evidence>
<organism evidence="3 4">
    <name type="scientific">Desulfoscipio gibsoniae DSM 7213</name>
    <dbReference type="NCBI Taxonomy" id="767817"/>
    <lineage>
        <taxon>Bacteria</taxon>
        <taxon>Bacillati</taxon>
        <taxon>Bacillota</taxon>
        <taxon>Clostridia</taxon>
        <taxon>Eubacteriales</taxon>
        <taxon>Desulfallaceae</taxon>
        <taxon>Desulfoscipio</taxon>
    </lineage>
</organism>
<proteinExistence type="predicted"/>
<dbReference type="SUPFAM" id="SSF51294">
    <property type="entry name" value="Hedgehog/intein (Hint) domain"/>
    <property type="match status" value="1"/>
</dbReference>
<name>R4KNM6_9FIRM</name>
<dbReference type="KEGG" id="dgi:Desgi_3857"/>